<evidence type="ECO:0000313" key="2">
    <source>
        <dbReference type="EMBL" id="EDZ93113.1"/>
    </source>
</evidence>
<dbReference type="EMBL" id="ABYK01000032">
    <property type="protein sequence ID" value="EDZ93423.1"/>
    <property type="molecule type" value="Genomic_DNA"/>
</dbReference>
<gene>
    <name evidence="4" type="ORF">AmaxDRAFT_1314</name>
    <name evidence="3" type="ORF">AmaxDRAFT_3811</name>
    <name evidence="2" type="ORF">AmaxDRAFT_4164</name>
    <name evidence="1" type="ORF">AmaxDRAFT_5313</name>
</gene>
<dbReference type="AlphaFoldDB" id="B5VXS2"/>
<sequence>MIYMNAYPIMSRYYPELSYPQQIALPTTYG</sequence>
<comment type="caution">
    <text evidence="4">The sequence shown here is derived from an EMBL/GenBank/DDBJ whole genome shotgun (WGS) entry which is preliminary data.</text>
</comment>
<dbReference type="Proteomes" id="UP000004061">
    <property type="component" value="Unassembled WGS sequence"/>
</dbReference>
<accession>B5VXS2</accession>
<dbReference type="EMBL" id="ABYK01000007">
    <property type="protein sequence ID" value="EDZ95919.1"/>
    <property type="molecule type" value="Genomic_DNA"/>
</dbReference>
<proteinExistence type="predicted"/>
<dbReference type="EMBL" id="ABYK01000038">
    <property type="protein sequence ID" value="EDZ93113.1"/>
    <property type="molecule type" value="Genomic_DNA"/>
</dbReference>
<evidence type="ECO:0000313" key="5">
    <source>
        <dbReference type="Proteomes" id="UP000004061"/>
    </source>
</evidence>
<protein>
    <submittedName>
        <fullName evidence="4">Uncharacterized protein</fullName>
    </submittedName>
</protein>
<organism evidence="4 5">
    <name type="scientific">Limnospira maxima CS-328</name>
    <dbReference type="NCBI Taxonomy" id="513049"/>
    <lineage>
        <taxon>Bacteria</taxon>
        <taxon>Bacillati</taxon>
        <taxon>Cyanobacteriota</taxon>
        <taxon>Cyanophyceae</taxon>
        <taxon>Oscillatoriophycideae</taxon>
        <taxon>Oscillatoriales</taxon>
        <taxon>Sirenicapillariaceae</taxon>
        <taxon>Limnospira</taxon>
    </lineage>
</organism>
<evidence type="ECO:0000313" key="3">
    <source>
        <dbReference type="EMBL" id="EDZ93423.1"/>
    </source>
</evidence>
<dbReference type="EMBL" id="ABYK01000077">
    <property type="protein sequence ID" value="EDZ91935.1"/>
    <property type="molecule type" value="Genomic_DNA"/>
</dbReference>
<reference evidence="4 5" key="2">
    <citation type="journal article" date="2011" name="Appl. Environ. Microbiol.">
        <title>Contribution of a Sodium Ion Gradient to Energy Conservation during Fermentation in the Cyanobacterium Arthrospira (Spirulina) maxima CS-328.</title>
        <authorList>
            <person name="Carrieri D."/>
            <person name="Ananyev G."/>
            <person name="Lenz O."/>
            <person name="Bryant D.A."/>
            <person name="Dismukes G.C."/>
        </authorList>
    </citation>
    <scope>NUCLEOTIDE SEQUENCE [LARGE SCALE GENOMIC DNA]</scope>
    <source>
        <strain evidence="4 5">CS-328</strain>
    </source>
</reference>
<reference evidence="4" key="1">
    <citation type="submission" date="2008-10" db="EMBL/GenBank/DDBJ databases">
        <authorList>
            <consortium name="US DOE Joint Genome Institute (JGI-PGF)"/>
            <person name="Lucas S."/>
            <person name="Copeland A."/>
            <person name="Lapidus A."/>
            <person name="Glavina del Rio T."/>
            <person name="Tice H."/>
            <person name="Bruce D."/>
            <person name="Goodwin L."/>
            <person name="Pitluck S."/>
            <person name="Larimer F."/>
            <person name="Land M.L."/>
            <person name="Hauser L."/>
            <person name="Bryant D.A."/>
        </authorList>
    </citation>
    <scope>NUCLEOTIDE SEQUENCE</scope>
    <source>
        <strain evidence="4">CS-328</strain>
    </source>
</reference>
<name>B5VXS2_LIMMA</name>
<evidence type="ECO:0000313" key="1">
    <source>
        <dbReference type="EMBL" id="EDZ91935.1"/>
    </source>
</evidence>
<keyword evidence="5" id="KW-1185">Reference proteome</keyword>
<evidence type="ECO:0000313" key="4">
    <source>
        <dbReference type="EMBL" id="EDZ95919.1"/>
    </source>
</evidence>